<keyword evidence="3" id="KW-1185">Reference proteome</keyword>
<gene>
    <name evidence="2" type="ORF">PGLA1383_LOCUS20503</name>
</gene>
<dbReference type="PANTHER" id="PTHR16148:SF14">
    <property type="entry name" value="MYND-TYPE DOMAIN-CONTAINING PROTEIN"/>
    <property type="match status" value="1"/>
</dbReference>
<sequence length="616" mass="66446">MRCPLWPGGRPDIQRPRLRRSPGQTICQLGALALGSRAAGQDGSVDCWDGPFTAQLCCDTVHGVKGLEACWTGPPFDYDFCCGSWSLGSSTPRSLQCQGVGGGIGPSAEEWADVLVGRPELASEKEVATGIWQSRLALLRRLLNSGDLHMAVAFADCPDGAAILLFDAFRAAYWLEGNESAWFLLRGTHDLAHRAGGLTLPSRLSLPALIGVLQGFVGDWWPSMAADVSASARLEKLAAVVAVAGDGEEHGGSEGKALWASLGGNNRSPFEAESLEERLQQRLLRDVLAGPFTDRVLQGSLGELMPPVDIRSIRMSEALAVVAFADAFHVDAVLESGVHFGFSTEIWARFLGGSEGTRQVVAIDRHITAEAKLRLSPFLQVVESAGPASHDNNNDNNNSDNNNTYNNNNNNNDDDNNNNNNNNKNNNNNNSSKLAKVELLQGDGQEAMPAALARLALQGARAVAVVIDGPKGEEALRLARKLLNSHDGLVRFAAIHDARGFKRGTWASAWRRHGLRPFLFTDEAWFIKDFGWLDRRPAESRTAASQAEVDGGEGSVADACSGYEDTASAFSRAACALRAMNANAFQALGGQGTMALVELQRPRRRTRRRANSRSQR</sequence>
<reference evidence="2" key="1">
    <citation type="submission" date="2021-02" db="EMBL/GenBank/DDBJ databases">
        <authorList>
            <person name="Dougan E. K."/>
            <person name="Rhodes N."/>
            <person name="Thang M."/>
            <person name="Chan C."/>
        </authorList>
    </citation>
    <scope>NUCLEOTIDE SEQUENCE</scope>
</reference>
<name>A0A813EMK0_POLGL</name>
<feature type="compositionally biased region" description="Low complexity" evidence="1">
    <location>
        <begin position="394"/>
        <end position="430"/>
    </location>
</feature>
<accession>A0A813EMK0</accession>
<dbReference type="EMBL" id="CAJNNV010014040">
    <property type="protein sequence ID" value="CAE8602249.1"/>
    <property type="molecule type" value="Genomic_DNA"/>
</dbReference>
<evidence type="ECO:0000313" key="3">
    <source>
        <dbReference type="Proteomes" id="UP000654075"/>
    </source>
</evidence>
<dbReference type="AlphaFoldDB" id="A0A813EMK0"/>
<comment type="caution">
    <text evidence="2">The sequence shown here is derived from an EMBL/GenBank/DDBJ whole genome shotgun (WGS) entry which is preliminary data.</text>
</comment>
<feature type="region of interest" description="Disordered" evidence="1">
    <location>
        <begin position="385"/>
        <end position="431"/>
    </location>
</feature>
<organism evidence="2 3">
    <name type="scientific">Polarella glacialis</name>
    <name type="common">Dinoflagellate</name>
    <dbReference type="NCBI Taxonomy" id="89957"/>
    <lineage>
        <taxon>Eukaryota</taxon>
        <taxon>Sar</taxon>
        <taxon>Alveolata</taxon>
        <taxon>Dinophyceae</taxon>
        <taxon>Suessiales</taxon>
        <taxon>Suessiaceae</taxon>
        <taxon>Polarella</taxon>
    </lineage>
</organism>
<evidence type="ECO:0000313" key="2">
    <source>
        <dbReference type="EMBL" id="CAE8602249.1"/>
    </source>
</evidence>
<dbReference type="Proteomes" id="UP000654075">
    <property type="component" value="Unassembled WGS sequence"/>
</dbReference>
<dbReference type="InterPro" id="IPR029063">
    <property type="entry name" value="SAM-dependent_MTases_sf"/>
</dbReference>
<protein>
    <submittedName>
        <fullName evidence="2">Uncharacterized protein</fullName>
    </submittedName>
</protein>
<dbReference type="Gene3D" id="3.40.50.150">
    <property type="entry name" value="Vaccinia Virus protein VP39"/>
    <property type="match status" value="1"/>
</dbReference>
<evidence type="ECO:0000256" key="1">
    <source>
        <dbReference type="SAM" id="MobiDB-lite"/>
    </source>
</evidence>
<proteinExistence type="predicted"/>
<dbReference type="PANTHER" id="PTHR16148">
    <property type="entry name" value="NF-KAPPA-B-REPRESSING FACTOR-RELATED"/>
    <property type="match status" value="1"/>
</dbReference>